<evidence type="ECO:0000313" key="2">
    <source>
        <dbReference type="EMBL" id="MBA2951396.1"/>
    </source>
</evidence>
<organism evidence="2 3">
    <name type="scientific">Streptomyces himalayensis subsp. himalayensis</name>
    <dbReference type="NCBI Taxonomy" id="2756131"/>
    <lineage>
        <taxon>Bacteria</taxon>
        <taxon>Bacillati</taxon>
        <taxon>Actinomycetota</taxon>
        <taxon>Actinomycetes</taxon>
        <taxon>Kitasatosporales</taxon>
        <taxon>Streptomycetaceae</taxon>
        <taxon>Streptomyces</taxon>
        <taxon>Streptomyces himalayensis</taxon>
    </lineage>
</organism>
<dbReference type="SUPFAM" id="SSF159234">
    <property type="entry name" value="FomD-like"/>
    <property type="match status" value="1"/>
</dbReference>
<accession>A0A7W0IDU5</accession>
<gene>
    <name evidence="2" type="ORF">H1D24_38035</name>
</gene>
<sequence>MADGSSAELTPVTVVRNRTLRAAGRRLGDALVYDFGFEWHGQRYEQRAFVLLDVGFQINQPVIFPPEQQGWWYCDLVKVTEHENEFIVDDLWIDVIVGPADHPYRVLDLDEYGDAAQNGTLSAADAVDGLQRTQRFLDRHLNRRHDTTRSWPDFPPRIIADLRHVNFPRAWSLIDN</sequence>
<feature type="domain" description="DUF402" evidence="1">
    <location>
        <begin position="55"/>
        <end position="139"/>
    </location>
</feature>
<proteinExistence type="predicted"/>
<reference evidence="2 3" key="1">
    <citation type="submission" date="2020-07" db="EMBL/GenBank/DDBJ databases">
        <title>Streptomyces isolated from Indian soil.</title>
        <authorList>
            <person name="Mandal S."/>
            <person name="Maiti P.K."/>
        </authorList>
    </citation>
    <scope>NUCLEOTIDE SEQUENCE [LARGE SCALE GENOMIC DNA]</scope>
    <source>
        <strain evidence="2 3">PSKA28</strain>
    </source>
</reference>
<dbReference type="InterPro" id="IPR007295">
    <property type="entry name" value="DUF402"/>
</dbReference>
<dbReference type="Gene3D" id="2.40.380.10">
    <property type="entry name" value="FomD-like"/>
    <property type="match status" value="1"/>
</dbReference>
<dbReference type="InterPro" id="IPR035930">
    <property type="entry name" value="FomD-like_sf"/>
</dbReference>
<dbReference type="Pfam" id="PF04167">
    <property type="entry name" value="DUF402"/>
    <property type="match status" value="1"/>
</dbReference>
<dbReference type="AlphaFoldDB" id="A0A7W0IDU5"/>
<name>A0A7W0IDU5_9ACTN</name>
<dbReference type="RefSeq" id="WP_181662313.1">
    <property type="nucleotide sequence ID" value="NZ_JACEHE010000045.1"/>
</dbReference>
<evidence type="ECO:0000259" key="1">
    <source>
        <dbReference type="Pfam" id="PF04167"/>
    </source>
</evidence>
<evidence type="ECO:0000313" key="3">
    <source>
        <dbReference type="Proteomes" id="UP000545761"/>
    </source>
</evidence>
<dbReference type="EMBL" id="JACEHE010000045">
    <property type="protein sequence ID" value="MBA2951396.1"/>
    <property type="molecule type" value="Genomic_DNA"/>
</dbReference>
<dbReference type="Proteomes" id="UP000545761">
    <property type="component" value="Unassembled WGS sequence"/>
</dbReference>
<protein>
    <submittedName>
        <fullName evidence="2">DUF402 domain-containing protein</fullName>
    </submittedName>
</protein>
<comment type="caution">
    <text evidence="2">The sequence shown here is derived from an EMBL/GenBank/DDBJ whole genome shotgun (WGS) entry which is preliminary data.</text>
</comment>